<organism evidence="5 6">
    <name type="scientific">Ensifer oleiphilus</name>
    <dbReference type="NCBI Taxonomy" id="2742698"/>
    <lineage>
        <taxon>Bacteria</taxon>
        <taxon>Pseudomonadati</taxon>
        <taxon>Pseudomonadota</taxon>
        <taxon>Alphaproteobacteria</taxon>
        <taxon>Hyphomicrobiales</taxon>
        <taxon>Rhizobiaceae</taxon>
        <taxon>Sinorhizobium/Ensifer group</taxon>
        <taxon>Ensifer</taxon>
    </lineage>
</organism>
<keyword evidence="5" id="KW-0032">Aminotransferase</keyword>
<dbReference type="Gene3D" id="3.90.1150.10">
    <property type="entry name" value="Aspartate Aminotransferase, domain 1"/>
    <property type="match status" value="1"/>
</dbReference>
<dbReference type="PANTHER" id="PTHR13693:SF100">
    <property type="entry name" value="8-AMINO-7-OXONONANOATE SYNTHASE"/>
    <property type="match status" value="1"/>
</dbReference>
<dbReference type="NCBIfam" id="NF005697">
    <property type="entry name" value="PRK07505.1"/>
    <property type="match status" value="1"/>
</dbReference>
<dbReference type="GO" id="GO:0030170">
    <property type="term" value="F:pyridoxal phosphate binding"/>
    <property type="evidence" value="ECO:0007669"/>
    <property type="project" value="InterPro"/>
</dbReference>
<keyword evidence="2 5" id="KW-0808">Transferase</keyword>
<dbReference type="RefSeq" id="WP_176353319.1">
    <property type="nucleotide sequence ID" value="NZ_JABWDU010000003.1"/>
</dbReference>
<protein>
    <submittedName>
        <fullName evidence="5">Aminotransferase class I/II-fold pyridoxal phosphate-dependent enzyme</fullName>
    </submittedName>
</protein>
<comment type="cofactor">
    <cofactor evidence="1">
        <name>pyridoxal 5'-phosphate</name>
        <dbReference type="ChEBI" id="CHEBI:597326"/>
    </cofactor>
</comment>
<dbReference type="SUPFAM" id="SSF53383">
    <property type="entry name" value="PLP-dependent transferases"/>
    <property type="match status" value="1"/>
</dbReference>
<dbReference type="Gene3D" id="3.40.640.10">
    <property type="entry name" value="Type I PLP-dependent aspartate aminotransferase-like (Major domain)"/>
    <property type="match status" value="1"/>
</dbReference>
<keyword evidence="3" id="KW-0663">Pyridoxal phosphate</keyword>
<dbReference type="AlphaFoldDB" id="A0A7Y6UN04"/>
<evidence type="ECO:0000259" key="4">
    <source>
        <dbReference type="Pfam" id="PF00155"/>
    </source>
</evidence>
<dbReference type="PANTHER" id="PTHR13693">
    <property type="entry name" value="CLASS II AMINOTRANSFERASE/8-AMINO-7-OXONONANOATE SYNTHASE"/>
    <property type="match status" value="1"/>
</dbReference>
<evidence type="ECO:0000256" key="1">
    <source>
        <dbReference type="ARBA" id="ARBA00001933"/>
    </source>
</evidence>
<keyword evidence="6" id="KW-1185">Reference proteome</keyword>
<gene>
    <name evidence="5" type="ORF">HT585_12835</name>
</gene>
<comment type="caution">
    <text evidence="5">The sequence shown here is derived from an EMBL/GenBank/DDBJ whole genome shotgun (WGS) entry which is preliminary data.</text>
</comment>
<dbReference type="GO" id="GO:0009102">
    <property type="term" value="P:biotin biosynthetic process"/>
    <property type="evidence" value="ECO:0007669"/>
    <property type="project" value="TreeGrafter"/>
</dbReference>
<sequence length="427" mass="45866">MSINAKTGPNGAGSNLRRSTDSLIRHSRSHFDAAHFHGLMALYARPSTGRAVVLPHEGERRVVDFVRCSYLGLDNHPKIIDGAIEALVKYGALHWSCARTRLNFAIIGELELALSELFDARVIAFSTVLAANMSALPLIASGHLTGGAKPVIVFDRLAHATLAYHKGTLAGETKVETIEHNDIEALETLCKKHPAVAYICDGVYSMGGCVKLEQLRLLQDRYGLFLYIDDAHGISIFGDNGEGYARSQIGGSLGDRTIIAASLGKGFGASGGLLMLGNDHQEQLFRRFAVAHAFSASLNVAAIGAALASQALHRTPELQNLQLELQSRIALFDCLVPTEQRGSSLPIRTVEIGDELRAIAAARTLLNRGFYTSAIFFPTVRKGRAGLRICPTAGHSEGDITAIGEAIVAVLEEFEQAGVGTNADFKR</sequence>
<dbReference type="InterPro" id="IPR015421">
    <property type="entry name" value="PyrdxlP-dep_Trfase_major"/>
</dbReference>
<feature type="domain" description="Aminotransferase class I/classII large" evidence="4">
    <location>
        <begin position="151"/>
        <end position="406"/>
    </location>
</feature>
<evidence type="ECO:0000256" key="3">
    <source>
        <dbReference type="ARBA" id="ARBA00022898"/>
    </source>
</evidence>
<dbReference type="InterPro" id="IPR015424">
    <property type="entry name" value="PyrdxlP-dep_Trfase"/>
</dbReference>
<dbReference type="InterPro" id="IPR015422">
    <property type="entry name" value="PyrdxlP-dep_Trfase_small"/>
</dbReference>
<evidence type="ECO:0000256" key="2">
    <source>
        <dbReference type="ARBA" id="ARBA00022679"/>
    </source>
</evidence>
<reference evidence="5 6" key="1">
    <citation type="submission" date="2020-06" db="EMBL/GenBank/DDBJ databases">
        <authorList>
            <person name="Grouzdev D.S."/>
        </authorList>
    </citation>
    <scope>NUCLEOTIDE SEQUENCE [LARGE SCALE GENOMIC DNA]</scope>
    <source>
        <strain evidence="5 6">HO-A22</strain>
    </source>
</reference>
<dbReference type="InterPro" id="IPR004839">
    <property type="entry name" value="Aminotransferase_I/II_large"/>
</dbReference>
<proteinExistence type="predicted"/>
<dbReference type="Pfam" id="PF00155">
    <property type="entry name" value="Aminotran_1_2"/>
    <property type="match status" value="1"/>
</dbReference>
<dbReference type="GO" id="GO:0008483">
    <property type="term" value="F:transaminase activity"/>
    <property type="evidence" value="ECO:0007669"/>
    <property type="project" value="UniProtKB-KW"/>
</dbReference>
<name>A0A7Y6UN04_9HYPH</name>
<dbReference type="InterPro" id="IPR050087">
    <property type="entry name" value="AON_synthase_class-II"/>
</dbReference>
<dbReference type="GO" id="GO:0008710">
    <property type="term" value="F:8-amino-7-oxononanoate synthase activity"/>
    <property type="evidence" value="ECO:0007669"/>
    <property type="project" value="TreeGrafter"/>
</dbReference>
<evidence type="ECO:0000313" key="6">
    <source>
        <dbReference type="Proteomes" id="UP000520198"/>
    </source>
</evidence>
<evidence type="ECO:0000313" key="5">
    <source>
        <dbReference type="EMBL" id="NVD39750.1"/>
    </source>
</evidence>
<dbReference type="Proteomes" id="UP000520198">
    <property type="component" value="Unassembled WGS sequence"/>
</dbReference>
<dbReference type="EMBL" id="JABWDU010000003">
    <property type="protein sequence ID" value="NVD39750.1"/>
    <property type="molecule type" value="Genomic_DNA"/>
</dbReference>
<accession>A0A7Y6UN04</accession>